<dbReference type="Proteomes" id="UP000199365">
    <property type="component" value="Unassembled WGS sequence"/>
</dbReference>
<protein>
    <recommendedName>
        <fullName evidence="4">DUF3024 domain-containing protein</fullName>
    </recommendedName>
</protein>
<feature type="region of interest" description="Disordered" evidence="1">
    <location>
        <begin position="1"/>
        <end position="21"/>
    </location>
</feature>
<dbReference type="AlphaFoldDB" id="A0A1H1KCA2"/>
<sequence length="123" mass="14143">MTVQASAPEAAPPRDGLRAGRPFDLTQRQIEQALRERTRYRYVLPRVLRDGQGFRVESPCCSRNVDANGGLIDIAWLTRDEDGTWHLSARDHASHRWMPQHESTDLAELLDTLCIDRECVFWP</sequence>
<evidence type="ECO:0008006" key="4">
    <source>
        <dbReference type="Google" id="ProtNLM"/>
    </source>
</evidence>
<reference evidence="3" key="1">
    <citation type="submission" date="2016-10" db="EMBL/GenBank/DDBJ databases">
        <authorList>
            <person name="Varghese N."/>
            <person name="Submissions S."/>
        </authorList>
    </citation>
    <scope>NUCLEOTIDE SEQUENCE [LARGE SCALE GENOMIC DNA]</scope>
    <source>
        <strain evidence="3">DUS833</strain>
    </source>
</reference>
<evidence type="ECO:0000256" key="1">
    <source>
        <dbReference type="SAM" id="MobiDB-lite"/>
    </source>
</evidence>
<dbReference type="STRING" id="157910.SAMN05445850_7035"/>
<keyword evidence="3" id="KW-1185">Reference proteome</keyword>
<proteinExistence type="predicted"/>
<dbReference type="EMBL" id="FNKX01000003">
    <property type="protein sequence ID" value="SDR59951.1"/>
    <property type="molecule type" value="Genomic_DNA"/>
</dbReference>
<accession>A0A1H1KCA2</accession>
<name>A0A1H1KCA2_9BURK</name>
<dbReference type="RefSeq" id="WP_090811326.1">
    <property type="nucleotide sequence ID" value="NZ_FNKX01000003.1"/>
</dbReference>
<dbReference type="InterPro" id="IPR021388">
    <property type="entry name" value="DUF3024"/>
</dbReference>
<evidence type="ECO:0000313" key="2">
    <source>
        <dbReference type="EMBL" id="SDR59951.1"/>
    </source>
</evidence>
<gene>
    <name evidence="2" type="ORF">SAMN05445850_7035</name>
</gene>
<evidence type="ECO:0000313" key="3">
    <source>
        <dbReference type="Proteomes" id="UP000199365"/>
    </source>
</evidence>
<dbReference type="Pfam" id="PF11225">
    <property type="entry name" value="DUF3024"/>
    <property type="match status" value="1"/>
</dbReference>
<organism evidence="2 3">
    <name type="scientific">Paraburkholderia tuberum</name>
    <dbReference type="NCBI Taxonomy" id="157910"/>
    <lineage>
        <taxon>Bacteria</taxon>
        <taxon>Pseudomonadati</taxon>
        <taxon>Pseudomonadota</taxon>
        <taxon>Betaproteobacteria</taxon>
        <taxon>Burkholderiales</taxon>
        <taxon>Burkholderiaceae</taxon>
        <taxon>Paraburkholderia</taxon>
    </lineage>
</organism>